<proteinExistence type="inferred from homology"/>
<dbReference type="HOGENOM" id="CLU_009334_0_0_1"/>
<dbReference type="SUPFAM" id="SSF52540">
    <property type="entry name" value="P-loop containing nucleoside triphosphate hydrolases"/>
    <property type="match status" value="1"/>
</dbReference>
<feature type="domain" description="VLIG-type G" evidence="9">
    <location>
        <begin position="515"/>
        <end position="747"/>
    </location>
</feature>
<reference evidence="10" key="1">
    <citation type="submission" date="2013-07" db="EMBL/GenBank/DDBJ databases">
        <title>The genome of an arbuscular mycorrhizal fungus provides insights into the evolution of the oldest plant symbiosis.</title>
        <authorList>
            <consortium name="DOE Joint Genome Institute"/>
            <person name="Tisserant E."/>
            <person name="Malbreil M."/>
            <person name="Kuo A."/>
            <person name="Kohler A."/>
            <person name="Symeonidi A."/>
            <person name="Balestrini R."/>
            <person name="Charron P."/>
            <person name="Duensing N."/>
            <person name="Frei-dit-Frey N."/>
            <person name="Gianinazzi-Pearson V."/>
            <person name="Gilbert B."/>
            <person name="Handa Y."/>
            <person name="Hijri M."/>
            <person name="Kaul R."/>
            <person name="Kawaguchi M."/>
            <person name="Krajinski F."/>
            <person name="Lammers P."/>
            <person name="Lapierre D."/>
            <person name="Masclaux F.G."/>
            <person name="Murat C."/>
            <person name="Morin E."/>
            <person name="Ndikumana S."/>
            <person name="Pagni M."/>
            <person name="Petitpierre D."/>
            <person name="Requena N."/>
            <person name="Rosikiewicz P."/>
            <person name="Riley R."/>
            <person name="Saito K."/>
            <person name="San Clemente H."/>
            <person name="Shapiro H."/>
            <person name="van Tuinen D."/>
            <person name="Becard G."/>
            <person name="Bonfante P."/>
            <person name="Paszkowski U."/>
            <person name="Shachar-Hill Y."/>
            <person name="Young J.P."/>
            <person name="Sanders I.R."/>
            <person name="Henrissat B."/>
            <person name="Rensing S.A."/>
            <person name="Grigoriev I.V."/>
            <person name="Corradi N."/>
            <person name="Roux C."/>
            <person name="Martin F."/>
        </authorList>
    </citation>
    <scope>NUCLEOTIDE SEQUENCE</scope>
    <source>
        <strain evidence="10">DAOM 197198</strain>
    </source>
</reference>
<protein>
    <recommendedName>
        <fullName evidence="9">VLIG-type G domain-containing protein</fullName>
    </recommendedName>
</protein>
<keyword evidence="5" id="KW-0547">Nucleotide-binding</keyword>
<evidence type="ECO:0000256" key="6">
    <source>
        <dbReference type="ARBA" id="ARBA00023134"/>
    </source>
</evidence>
<dbReference type="Gene3D" id="3.40.50.300">
    <property type="entry name" value="P-loop containing nucleotide triphosphate hydrolases"/>
    <property type="match status" value="1"/>
</dbReference>
<comment type="subcellular location">
    <subcellularLocation>
        <location evidence="2">Cytoplasm</location>
    </subcellularLocation>
    <subcellularLocation>
        <location evidence="1">Nucleus</location>
    </subcellularLocation>
</comment>
<dbReference type="InterPro" id="IPR030383">
    <property type="entry name" value="G_VLIG_dom"/>
</dbReference>
<dbReference type="PROSITE" id="PS51717">
    <property type="entry name" value="G_VLIG"/>
    <property type="match status" value="1"/>
</dbReference>
<keyword evidence="6" id="KW-0342">GTP-binding</keyword>
<dbReference type="GO" id="GO:0005634">
    <property type="term" value="C:nucleus"/>
    <property type="evidence" value="ECO:0007669"/>
    <property type="project" value="UniProtKB-SubCell"/>
</dbReference>
<evidence type="ECO:0000259" key="9">
    <source>
        <dbReference type="PROSITE" id="PS51717"/>
    </source>
</evidence>
<name>U9SRM0_RHIID</name>
<dbReference type="GO" id="GO:0005525">
    <property type="term" value="F:GTP binding"/>
    <property type="evidence" value="ECO:0007669"/>
    <property type="project" value="UniProtKB-KW"/>
</dbReference>
<evidence type="ECO:0000256" key="4">
    <source>
        <dbReference type="ARBA" id="ARBA00022490"/>
    </source>
</evidence>
<dbReference type="PANTHER" id="PTHR22796">
    <property type="entry name" value="URG4-RELATED"/>
    <property type="match status" value="1"/>
</dbReference>
<dbReference type="EMBL" id="KI300226">
    <property type="protein sequence ID" value="ERZ96677.1"/>
    <property type="molecule type" value="Genomic_DNA"/>
</dbReference>
<evidence type="ECO:0000256" key="8">
    <source>
        <dbReference type="SAM" id="Coils"/>
    </source>
</evidence>
<gene>
    <name evidence="10" type="ORF">GLOINDRAFT_12355</name>
</gene>
<evidence type="ECO:0000256" key="7">
    <source>
        <dbReference type="ARBA" id="ARBA00023242"/>
    </source>
</evidence>
<evidence type="ECO:0000256" key="1">
    <source>
        <dbReference type="ARBA" id="ARBA00004123"/>
    </source>
</evidence>
<comment type="similarity">
    <text evidence="3">Belongs to the TRAFAC class dynamin-like GTPase superfamily. Very large inducible GTPase (VLIG) family.</text>
</comment>
<evidence type="ECO:0000256" key="3">
    <source>
        <dbReference type="ARBA" id="ARBA00006828"/>
    </source>
</evidence>
<evidence type="ECO:0000313" key="10">
    <source>
        <dbReference type="EMBL" id="ERZ96677.1"/>
    </source>
</evidence>
<dbReference type="Pfam" id="PF25683">
    <property type="entry name" value="URGCP_GTPase"/>
    <property type="match status" value="1"/>
</dbReference>
<keyword evidence="4" id="KW-0963">Cytoplasm</keyword>
<dbReference type="PANTHER" id="PTHR22796:SF1">
    <property type="entry name" value="VWFA DOMAIN-CONTAINING PROTEIN"/>
    <property type="match status" value="1"/>
</dbReference>
<dbReference type="InterPro" id="IPR057365">
    <property type="entry name" value="URGCP"/>
</dbReference>
<evidence type="ECO:0000256" key="2">
    <source>
        <dbReference type="ARBA" id="ARBA00004496"/>
    </source>
</evidence>
<accession>U9SRM0</accession>
<dbReference type="InterPro" id="IPR027417">
    <property type="entry name" value="P-loop_NTPase"/>
</dbReference>
<keyword evidence="7" id="KW-0539">Nucleus</keyword>
<dbReference type="Pfam" id="PF25496">
    <property type="entry name" value="URGCP"/>
    <property type="match status" value="1"/>
</dbReference>
<dbReference type="eggNOG" id="ENOG502QVVR">
    <property type="taxonomic scope" value="Eukaryota"/>
</dbReference>
<organism evidence="10">
    <name type="scientific">Rhizophagus irregularis (strain DAOM 181602 / DAOM 197198 / MUCL 43194)</name>
    <name type="common">Arbuscular mycorrhizal fungus</name>
    <name type="synonym">Glomus intraradices</name>
    <dbReference type="NCBI Taxonomy" id="747089"/>
    <lineage>
        <taxon>Eukaryota</taxon>
        <taxon>Fungi</taxon>
        <taxon>Fungi incertae sedis</taxon>
        <taxon>Mucoromycota</taxon>
        <taxon>Glomeromycotina</taxon>
        <taxon>Glomeromycetes</taxon>
        <taxon>Glomerales</taxon>
        <taxon>Glomeraceae</taxon>
        <taxon>Rhizophagus</taxon>
    </lineage>
</organism>
<evidence type="ECO:0000256" key="5">
    <source>
        <dbReference type="ARBA" id="ARBA00022741"/>
    </source>
</evidence>
<dbReference type="AlphaFoldDB" id="U9SRM0"/>
<dbReference type="VEuPathDB" id="FungiDB:RhiirFUN_003306"/>
<dbReference type="GO" id="GO:0005737">
    <property type="term" value="C:cytoplasm"/>
    <property type="evidence" value="ECO:0007669"/>
    <property type="project" value="UniProtKB-SubCell"/>
</dbReference>
<sequence>MVDNKVITIHEQWHPILGKEIPLIEPYHYVKLSRILSPPKLLAHESGSVGKVLPYIRQKVKMWGADVLRAENIKTLIDEDDELSDEESMIDESQDLKRNQLSRFDCIASLLASAECTVAQDIFRTLSQFPIAFPLVLPELDEAGKFKVMLPSFTGPIIKWETKPGTIIENHLFNDPFQLIVAVRIGNNSSGKSTILNQLMASNTMFSSRSDPRAEYGIPHMISGSIEFTWLTKETCSISLWNDVFENYYKEGTNKIILLANLHSKLVPKKWYMATTMKKVRMMFKEALDIDNSDTLPFKISEIKLGKSLQFSEDIEFHVSQLLVDYVKEKTCRHIKLNVMQLQRRQQSDDGLQIWKNNSELQVLIQLFKFVLKLPINKRIQALAHLEREISRLSMIESSKARNQAVLKNEELRKSSLVNRSQKDEKTIQDEIAKIWAEVDDMSLGLEHFFRELGQLYEIFSVNNPSDEIILKLPKLYSELLISGHTIELVNGDTGTMSETWFSAICQHICNEYPNLKIFVISILGLQSSGKSTLLNALFACRFAVSVGRCIRGLFMRLLFLEKDLSDELNIDAFILIDSEGLGASEKMNDPESEKKDRKLTTFAMGVSNLTILNVLGESTRDLARLEKAGMAPDILMVQHVSERNITKISEPEEKFREALREALKIANEQDQEMGISNTDCFHILDERIQNGQLLKPFRPFKNGATAYAPPSEQYHEDVVNLYNSIIEDSKNSKNKIKFSTWYSLIQSYWKAVSNENFAVRFKNIKEIYEFIDSGKRITKLKETIDRSFQKHKESIMQEVRSKLLNWSPNDKSNINSILRNECLKLINEKLRNVPDCNIKCEYEEIDKEESKFEFEFNIKIKCEECEKTNKERIELEEYLRDKNNEKCEMEAKQTIENYIKLNRKSLFTKLTQMLETSFIRKGISSESSDIVINTHLENILKNMSNEGLSNQQRQQKIDDVWNLLQQHMLSKDNTIPIEEKINKEIKDEYYLLPREIYHQYIKGNIPDLSNRKAYKIISKPYLDHFSQFIETKELVVLEDKLDNLIDDILKEKAAYYFYHGIIRDLKNRILKICPNYYLPEFKWNVHLYALLMFKPKMISCQEKWDKENTPLGILN</sequence>
<keyword evidence="8" id="KW-0175">Coiled coil</keyword>
<feature type="coiled-coil region" evidence="8">
    <location>
        <begin position="866"/>
        <end position="905"/>
    </location>
</feature>
<dbReference type="VEuPathDB" id="FungiDB:RhiirFUN_003307"/>